<evidence type="ECO:0000256" key="5">
    <source>
        <dbReference type="ARBA" id="ARBA00023002"/>
    </source>
</evidence>
<keyword evidence="3" id="KW-0479">Metal-binding</keyword>
<keyword evidence="4" id="KW-0862">Zinc</keyword>
<dbReference type="GO" id="GO:0046872">
    <property type="term" value="F:metal ion binding"/>
    <property type="evidence" value="ECO:0007669"/>
    <property type="project" value="UniProtKB-KW"/>
</dbReference>
<evidence type="ECO:0000256" key="4">
    <source>
        <dbReference type="ARBA" id="ARBA00022833"/>
    </source>
</evidence>
<comment type="cofactor">
    <cofactor evidence="1">
        <name>Zn(2+)</name>
        <dbReference type="ChEBI" id="CHEBI:29105"/>
    </cofactor>
</comment>
<reference evidence="6" key="1">
    <citation type="submission" date="2022-07" db="EMBL/GenBank/DDBJ databases">
        <authorList>
            <person name="Wu T."/>
        </authorList>
    </citation>
    <scope>NUCLEOTIDE SEQUENCE</scope>
    <source>
        <strain evidence="6">SD-1</strain>
    </source>
</reference>
<dbReference type="PANTHER" id="PTHR43350:SF19">
    <property type="entry name" value="D-GULOSIDE 3-DEHYDROGENASE"/>
    <property type="match status" value="1"/>
</dbReference>
<dbReference type="Gene3D" id="3.40.50.720">
    <property type="entry name" value="NAD(P)-binding Rossmann-like Domain"/>
    <property type="match status" value="1"/>
</dbReference>
<keyword evidence="7" id="KW-1185">Reference proteome</keyword>
<dbReference type="EMBL" id="CP101185">
    <property type="protein sequence ID" value="UYV98351.1"/>
    <property type="molecule type" value="Genomic_DNA"/>
</dbReference>
<sequence>MTISQDQGEHRPDTAQAYWVTESGHGELRREAIEAPQDGEALVRTLYSGVSRGTERVVHEGRVPERVADLMHAPHQEGDFPGPVKYGYLNVGVVEQGPEEWLGKTVFALHPHQDYFVLPASQLTAIPEDVPARRAVLTGIVEVAINAIWEAGPRLGDRVAVIGGGLVGGVLATLLRKYPLDRLELVDADPGKEELARKLGIRFAAPTEAMDDCDIVFHCSASNEGLKLSLQLAGDDSDVIELSWFADKEVTLPLGEDFHARRLNIRSSQVGAVALPRRHRRTNGQRLHEAANQLRDPLFDTFITSECTFQNLPSTLVKLFERPGGFCHVVAYPQPEE</sequence>
<dbReference type="CDD" id="cd08255">
    <property type="entry name" value="2-desacetyl-2-hydroxyethyl_bacteriochlorophyllide_like"/>
    <property type="match status" value="1"/>
</dbReference>
<organism evidence="6 7">
    <name type="scientific">Paenarthrobacter ureafaciens</name>
    <dbReference type="NCBI Taxonomy" id="37931"/>
    <lineage>
        <taxon>Bacteria</taxon>
        <taxon>Bacillati</taxon>
        <taxon>Actinomycetota</taxon>
        <taxon>Actinomycetes</taxon>
        <taxon>Micrococcales</taxon>
        <taxon>Micrococcaceae</taxon>
        <taxon>Paenarthrobacter</taxon>
    </lineage>
</organism>
<evidence type="ECO:0000256" key="3">
    <source>
        <dbReference type="ARBA" id="ARBA00022723"/>
    </source>
</evidence>
<dbReference type="Gene3D" id="3.90.180.10">
    <property type="entry name" value="Medium-chain alcohol dehydrogenases, catalytic domain"/>
    <property type="match status" value="1"/>
</dbReference>
<evidence type="ECO:0000256" key="1">
    <source>
        <dbReference type="ARBA" id="ARBA00001947"/>
    </source>
</evidence>
<dbReference type="GeneID" id="79886315"/>
<gene>
    <name evidence="6" type="ORF">NL394_03715</name>
</gene>
<dbReference type="RefSeq" id="WP_062095212.1">
    <property type="nucleotide sequence ID" value="NZ_CP014574.1"/>
</dbReference>
<name>A0AAX3EK68_PAEUR</name>
<accession>A0AAX3EK68</accession>
<dbReference type="PANTHER" id="PTHR43350">
    <property type="entry name" value="NAD-DEPENDENT ALCOHOL DEHYDROGENASE"/>
    <property type="match status" value="1"/>
</dbReference>
<protein>
    <submittedName>
        <fullName evidence="6">Zinc-binding alcohol dehydrogenase</fullName>
    </submittedName>
</protein>
<evidence type="ECO:0000256" key="2">
    <source>
        <dbReference type="ARBA" id="ARBA00008072"/>
    </source>
</evidence>
<evidence type="ECO:0000313" key="7">
    <source>
        <dbReference type="Proteomes" id="UP001163293"/>
    </source>
</evidence>
<dbReference type="GO" id="GO:0016491">
    <property type="term" value="F:oxidoreductase activity"/>
    <property type="evidence" value="ECO:0007669"/>
    <property type="project" value="UniProtKB-KW"/>
</dbReference>
<dbReference type="SUPFAM" id="SSF51735">
    <property type="entry name" value="NAD(P)-binding Rossmann-fold domains"/>
    <property type="match status" value="1"/>
</dbReference>
<dbReference type="InterPro" id="IPR036291">
    <property type="entry name" value="NAD(P)-bd_dom_sf"/>
</dbReference>
<dbReference type="Proteomes" id="UP001163293">
    <property type="component" value="Chromosome"/>
</dbReference>
<dbReference type="SUPFAM" id="SSF50129">
    <property type="entry name" value="GroES-like"/>
    <property type="match status" value="1"/>
</dbReference>
<proteinExistence type="inferred from homology"/>
<dbReference type="InterPro" id="IPR011032">
    <property type="entry name" value="GroES-like_sf"/>
</dbReference>
<comment type="similarity">
    <text evidence="2">Belongs to the zinc-containing alcohol dehydrogenase family.</text>
</comment>
<dbReference type="AlphaFoldDB" id="A0AAX3EK68"/>
<keyword evidence="5" id="KW-0560">Oxidoreductase</keyword>
<evidence type="ECO:0000313" key="6">
    <source>
        <dbReference type="EMBL" id="UYV98351.1"/>
    </source>
</evidence>